<name>A0AA39QUH3_9LECA</name>
<evidence type="ECO:0000313" key="2">
    <source>
        <dbReference type="EMBL" id="KAK0509462.1"/>
    </source>
</evidence>
<accession>A0AA39QUH3</accession>
<gene>
    <name evidence="2" type="ORF">JMJ35_007856</name>
</gene>
<protein>
    <submittedName>
        <fullName evidence="2">Uncharacterized protein</fullName>
    </submittedName>
</protein>
<comment type="caution">
    <text evidence="2">The sequence shown here is derived from an EMBL/GenBank/DDBJ whole genome shotgun (WGS) entry which is preliminary data.</text>
</comment>
<feature type="compositionally biased region" description="Basic and acidic residues" evidence="1">
    <location>
        <begin position="30"/>
        <end position="49"/>
    </location>
</feature>
<dbReference type="Proteomes" id="UP001166286">
    <property type="component" value="Unassembled WGS sequence"/>
</dbReference>
<evidence type="ECO:0000313" key="3">
    <source>
        <dbReference type="Proteomes" id="UP001166286"/>
    </source>
</evidence>
<proteinExistence type="predicted"/>
<keyword evidence="3" id="KW-1185">Reference proteome</keyword>
<feature type="region of interest" description="Disordered" evidence="1">
    <location>
        <begin position="30"/>
        <end position="92"/>
    </location>
</feature>
<sequence>MPSLEEDIDAYYEAKKDYTEVLMKALEIRKSREEASEHSHTTKEREESKQPAQEEPPAPQSSMGDEIRSIIKEMDAASLGKGKEKEGPVGKK</sequence>
<feature type="compositionally biased region" description="Basic and acidic residues" evidence="1">
    <location>
        <begin position="65"/>
        <end position="92"/>
    </location>
</feature>
<evidence type="ECO:0000256" key="1">
    <source>
        <dbReference type="SAM" id="MobiDB-lite"/>
    </source>
</evidence>
<dbReference type="AlphaFoldDB" id="A0AA39QUH3"/>
<reference evidence="2" key="1">
    <citation type="submission" date="2023-03" db="EMBL/GenBank/DDBJ databases">
        <title>Complete genome of Cladonia borealis.</title>
        <authorList>
            <person name="Park H."/>
        </authorList>
    </citation>
    <scope>NUCLEOTIDE SEQUENCE</scope>
    <source>
        <strain evidence="2">ANT050790</strain>
    </source>
</reference>
<dbReference type="EMBL" id="JAFEKC020000018">
    <property type="protein sequence ID" value="KAK0509462.1"/>
    <property type="molecule type" value="Genomic_DNA"/>
</dbReference>
<organism evidence="2 3">
    <name type="scientific">Cladonia borealis</name>
    <dbReference type="NCBI Taxonomy" id="184061"/>
    <lineage>
        <taxon>Eukaryota</taxon>
        <taxon>Fungi</taxon>
        <taxon>Dikarya</taxon>
        <taxon>Ascomycota</taxon>
        <taxon>Pezizomycotina</taxon>
        <taxon>Lecanoromycetes</taxon>
        <taxon>OSLEUM clade</taxon>
        <taxon>Lecanoromycetidae</taxon>
        <taxon>Lecanorales</taxon>
        <taxon>Lecanorineae</taxon>
        <taxon>Cladoniaceae</taxon>
        <taxon>Cladonia</taxon>
    </lineage>
</organism>